<evidence type="ECO:0000313" key="2">
    <source>
        <dbReference type="Proteomes" id="UP000629468"/>
    </source>
</evidence>
<dbReference type="EMBL" id="JABXXO010000010">
    <property type="protein sequence ID" value="KAF7767955.1"/>
    <property type="molecule type" value="Genomic_DNA"/>
</dbReference>
<evidence type="ECO:0000313" key="1">
    <source>
        <dbReference type="EMBL" id="KAF7767955.1"/>
    </source>
</evidence>
<dbReference type="Proteomes" id="UP000629468">
    <property type="component" value="Unassembled WGS sequence"/>
</dbReference>
<accession>A0A8H7C7P9</accession>
<proteinExistence type="predicted"/>
<sequence length="70" mass="8036">MCTPIRICRQIYPSTVGTCTSKKIDMTRSMSCSVDDVETPITIEIMCTRERSNSFPFNIFTEKMGVLHRQ</sequence>
<comment type="caution">
    <text evidence="1">The sequence shown here is derived from an EMBL/GenBank/DDBJ whole genome shotgun (WGS) entry which is preliminary data.</text>
</comment>
<protein>
    <submittedName>
        <fullName evidence="1">Uncharacterized protein</fullName>
    </submittedName>
</protein>
<gene>
    <name evidence="1" type="ORF">Agabi119p4_7198</name>
</gene>
<reference evidence="1 2" key="1">
    <citation type="journal article" name="Sci. Rep.">
        <title>Telomere-to-telomere assembled and centromere annotated genomes of the two main subspecies of the button mushroom Agaricus bisporus reveal especially polymorphic chromosome ends.</title>
        <authorList>
            <person name="Sonnenberg A.S.M."/>
            <person name="Sedaghat-Telgerd N."/>
            <person name="Lavrijssen B."/>
            <person name="Ohm R.A."/>
            <person name="Hendrickx P.M."/>
            <person name="Scholtmeijer K."/>
            <person name="Baars J.J.P."/>
            <person name="van Peer A."/>
        </authorList>
    </citation>
    <scope>NUCLEOTIDE SEQUENCE [LARGE SCALE GENOMIC DNA]</scope>
    <source>
        <strain evidence="1 2">H119_p4</strain>
    </source>
</reference>
<dbReference type="AlphaFoldDB" id="A0A8H7C7P9"/>
<name>A0A8H7C7P9_AGABI</name>
<organism evidence="1 2">
    <name type="scientific">Agaricus bisporus var. burnettii</name>
    <dbReference type="NCBI Taxonomy" id="192524"/>
    <lineage>
        <taxon>Eukaryota</taxon>
        <taxon>Fungi</taxon>
        <taxon>Dikarya</taxon>
        <taxon>Basidiomycota</taxon>
        <taxon>Agaricomycotina</taxon>
        <taxon>Agaricomycetes</taxon>
        <taxon>Agaricomycetidae</taxon>
        <taxon>Agaricales</taxon>
        <taxon>Agaricineae</taxon>
        <taxon>Agaricaceae</taxon>
        <taxon>Agaricus</taxon>
    </lineage>
</organism>